<dbReference type="RefSeq" id="WP_381422774.1">
    <property type="nucleotide sequence ID" value="NZ_JBHSDH010000013.1"/>
</dbReference>
<evidence type="ECO:0000313" key="4">
    <source>
        <dbReference type="Proteomes" id="UP001595887"/>
    </source>
</evidence>
<dbReference type="SUPFAM" id="SSF81469">
    <property type="entry name" value="Bacterial aa3 type cytochrome c oxidase subunit IV"/>
    <property type="match status" value="1"/>
</dbReference>
<protein>
    <submittedName>
        <fullName evidence="3">Aa3-type cytochrome c oxidase subunit IV</fullName>
    </submittedName>
</protein>
<organism evidence="3 4">
    <name type="scientific">Sphingorhabdus arenilitoris</name>
    <dbReference type="NCBI Taxonomy" id="1490041"/>
    <lineage>
        <taxon>Bacteria</taxon>
        <taxon>Pseudomonadati</taxon>
        <taxon>Pseudomonadota</taxon>
        <taxon>Alphaproteobacteria</taxon>
        <taxon>Sphingomonadales</taxon>
        <taxon>Sphingomonadaceae</taxon>
        <taxon>Sphingorhabdus</taxon>
    </lineage>
</organism>
<gene>
    <name evidence="3" type="ORF">ACFOWX_07445</name>
</gene>
<dbReference type="InterPro" id="IPR012422">
    <property type="entry name" value="Cyt_c_oxidase_su4_bac-aa3"/>
</dbReference>
<reference evidence="4" key="1">
    <citation type="journal article" date="2019" name="Int. J. Syst. Evol. Microbiol.">
        <title>The Global Catalogue of Microorganisms (GCM) 10K type strain sequencing project: providing services to taxonomists for standard genome sequencing and annotation.</title>
        <authorList>
            <consortium name="The Broad Institute Genomics Platform"/>
            <consortium name="The Broad Institute Genome Sequencing Center for Infectious Disease"/>
            <person name="Wu L."/>
            <person name="Ma J."/>
        </authorList>
    </citation>
    <scope>NUCLEOTIDE SEQUENCE [LARGE SCALE GENOMIC DNA]</scope>
    <source>
        <strain evidence="4">CECT 8531</strain>
    </source>
</reference>
<proteinExistence type="predicted"/>
<evidence type="ECO:0000259" key="2">
    <source>
        <dbReference type="Pfam" id="PF07835"/>
    </source>
</evidence>
<accession>A0ABV8RG86</accession>
<keyword evidence="4" id="KW-1185">Reference proteome</keyword>
<name>A0ABV8RG86_9SPHN</name>
<keyword evidence="1" id="KW-1133">Transmembrane helix</keyword>
<comment type="caution">
    <text evidence="3">The sequence shown here is derived from an EMBL/GenBank/DDBJ whole genome shotgun (WGS) entry which is preliminary data.</text>
</comment>
<evidence type="ECO:0000313" key="3">
    <source>
        <dbReference type="EMBL" id="MFC4292245.1"/>
    </source>
</evidence>
<dbReference type="Gene3D" id="1.20.5.160">
    <property type="entry name" value="Bacterial aa3 type cytochrome c oxidase subunit IV"/>
    <property type="match status" value="1"/>
</dbReference>
<evidence type="ECO:0000256" key="1">
    <source>
        <dbReference type="SAM" id="Phobius"/>
    </source>
</evidence>
<dbReference type="InterPro" id="IPR036596">
    <property type="entry name" value="Cyt-C_aa3_sf"/>
</dbReference>
<feature type="domain" description="Cytochrome c oxidase subunit IV bacterial aa3 type" evidence="2">
    <location>
        <begin position="2"/>
        <end position="37"/>
    </location>
</feature>
<keyword evidence="1" id="KW-0812">Transmembrane</keyword>
<dbReference type="Pfam" id="PF07835">
    <property type="entry name" value="COX4_pro_2"/>
    <property type="match status" value="1"/>
</dbReference>
<keyword evidence="1" id="KW-0472">Membrane</keyword>
<feature type="transmembrane region" description="Helical" evidence="1">
    <location>
        <begin position="20"/>
        <end position="39"/>
    </location>
</feature>
<dbReference type="Proteomes" id="UP001595887">
    <property type="component" value="Unassembled WGS sequence"/>
</dbReference>
<dbReference type="EMBL" id="JBHSDH010000013">
    <property type="protein sequence ID" value="MFC4292245.1"/>
    <property type="molecule type" value="Genomic_DNA"/>
</dbReference>
<sequence length="41" mass="4409">MAEQQDITTAKGTYEGFLNLLKWGSVIAAVTTVLVVLIISN</sequence>